<organism evidence="2 3">
    <name type="scientific">Streptomyces daliensis</name>
    <dbReference type="NCBI Taxonomy" id="299421"/>
    <lineage>
        <taxon>Bacteria</taxon>
        <taxon>Bacillati</taxon>
        <taxon>Actinomycetota</taxon>
        <taxon>Actinomycetes</taxon>
        <taxon>Kitasatosporales</taxon>
        <taxon>Streptomycetaceae</taxon>
        <taxon>Streptomyces</taxon>
    </lineage>
</organism>
<keyword evidence="3" id="KW-1185">Reference proteome</keyword>
<proteinExistence type="predicted"/>
<dbReference type="Proteomes" id="UP000675554">
    <property type="component" value="Unassembled WGS sequence"/>
</dbReference>
<dbReference type="Pfam" id="PF19459">
    <property type="entry name" value="DUF5996"/>
    <property type="match status" value="1"/>
</dbReference>
<protein>
    <submittedName>
        <fullName evidence="2">Uncharacterized protein</fullName>
    </submittedName>
</protein>
<name>A0A8T4J609_9ACTN</name>
<accession>A0A8T4J609</accession>
<gene>
    <name evidence="2" type="ORF">KDA82_40715</name>
</gene>
<evidence type="ECO:0000313" key="2">
    <source>
        <dbReference type="EMBL" id="MBR7679148.1"/>
    </source>
</evidence>
<feature type="non-terminal residue" evidence="2">
    <location>
        <position position="106"/>
    </location>
</feature>
<sequence length="106" mass="12205">RVQLAVPRPFDLPDSGRPFAEDTEHSTYDPAQANRYWRVLSQVASVLEEFAAGYSGKVSPVHHFWHTFDIAHSRFSGRHIEQPQQVDPVTREAYSREVISFGFWFG</sequence>
<comment type="caution">
    <text evidence="2">The sequence shown here is derived from an EMBL/GenBank/DDBJ whole genome shotgun (WGS) entry which is preliminary data.</text>
</comment>
<reference evidence="2" key="1">
    <citation type="submission" date="2021-04" db="EMBL/GenBank/DDBJ databases">
        <title>Sequencing of actinobacteria type strains.</title>
        <authorList>
            <person name="Nguyen G.-S."/>
            <person name="Wentzel A."/>
        </authorList>
    </citation>
    <scope>NUCLEOTIDE SEQUENCE</scope>
    <source>
        <strain evidence="2">DSM 42095</strain>
    </source>
</reference>
<dbReference type="AlphaFoldDB" id="A0A8T4J609"/>
<feature type="region of interest" description="Disordered" evidence="1">
    <location>
        <begin position="1"/>
        <end position="26"/>
    </location>
</feature>
<dbReference type="EMBL" id="JAGSMN010002323">
    <property type="protein sequence ID" value="MBR7679148.1"/>
    <property type="molecule type" value="Genomic_DNA"/>
</dbReference>
<dbReference type="InterPro" id="IPR046038">
    <property type="entry name" value="DUF5996"/>
</dbReference>
<evidence type="ECO:0000256" key="1">
    <source>
        <dbReference type="SAM" id="MobiDB-lite"/>
    </source>
</evidence>
<evidence type="ECO:0000313" key="3">
    <source>
        <dbReference type="Proteomes" id="UP000675554"/>
    </source>
</evidence>
<feature type="non-terminal residue" evidence="2">
    <location>
        <position position="1"/>
    </location>
</feature>